<dbReference type="SMART" id="SM01399">
    <property type="entry name" value="Sybindin"/>
    <property type="match status" value="1"/>
</dbReference>
<dbReference type="RefSeq" id="XP_070865312.1">
    <property type="nucleotide sequence ID" value="XM_071012592.1"/>
</dbReference>
<keyword evidence="10" id="KW-1185">Reference proteome</keyword>
<keyword evidence="5 7" id="KW-0333">Golgi apparatus</keyword>
<dbReference type="SUPFAM" id="SSF64356">
    <property type="entry name" value="SNARE-like"/>
    <property type="match status" value="1"/>
</dbReference>
<dbReference type="Gene3D" id="3.30.450.70">
    <property type="match status" value="1"/>
</dbReference>
<dbReference type="EMBL" id="JAZGUE010000005">
    <property type="protein sequence ID" value="KAL2266585.1"/>
    <property type="molecule type" value="Genomic_DNA"/>
</dbReference>
<evidence type="ECO:0000256" key="1">
    <source>
        <dbReference type="ARBA" id="ARBA00004555"/>
    </source>
</evidence>
<comment type="subunit">
    <text evidence="7">Part of the multisubunit transport protein particle (TRAPP) complex.</text>
</comment>
<accession>A0ABR4D8E2</accession>
<proteinExistence type="inferred from homology"/>
<evidence type="ECO:0000313" key="9">
    <source>
        <dbReference type="EMBL" id="KAL2266585.1"/>
    </source>
</evidence>
<dbReference type="GeneID" id="98127236"/>
<protein>
    <recommendedName>
        <fullName evidence="7">Trafficking protein particle complex subunit</fullName>
    </recommendedName>
</protein>
<evidence type="ECO:0000256" key="6">
    <source>
        <dbReference type="ARBA" id="ARBA00038179"/>
    </source>
</evidence>
<comment type="subcellular location">
    <subcellularLocation>
        <location evidence="7">Endoplasmic reticulum</location>
    </subcellularLocation>
    <subcellularLocation>
        <location evidence="7">Golgi apparatus</location>
        <location evidence="7">cis-Golgi network</location>
    </subcellularLocation>
    <subcellularLocation>
        <location evidence="1">Golgi apparatus</location>
    </subcellularLocation>
</comment>
<gene>
    <name evidence="9" type="ORF">VTJ83DRAFT_5937</name>
</gene>
<dbReference type="PANTHER" id="PTHR23249">
    <property type="entry name" value="TRAFFICKING PROTEIN PARTICLE COMPLEX SUBUNIT"/>
    <property type="match status" value="1"/>
</dbReference>
<evidence type="ECO:0000313" key="10">
    <source>
        <dbReference type="Proteomes" id="UP001600064"/>
    </source>
</evidence>
<comment type="similarity">
    <text evidence="6">Belongs to the TRAPP small subunits family. TRAPPC4 subfamily.</text>
</comment>
<organism evidence="9 10">
    <name type="scientific">Remersonia thermophila</name>
    <dbReference type="NCBI Taxonomy" id="72144"/>
    <lineage>
        <taxon>Eukaryota</taxon>
        <taxon>Fungi</taxon>
        <taxon>Dikarya</taxon>
        <taxon>Ascomycota</taxon>
        <taxon>Pezizomycotina</taxon>
        <taxon>Sordariomycetes</taxon>
        <taxon>Sordariomycetidae</taxon>
        <taxon>Sordariales</taxon>
        <taxon>Sordariales incertae sedis</taxon>
        <taxon>Remersonia</taxon>
    </lineage>
</organism>
<comment type="caution">
    <text evidence="9">The sequence shown here is derived from an EMBL/GenBank/DDBJ whole genome shotgun (WGS) entry which is preliminary data.</text>
</comment>
<evidence type="ECO:0000256" key="4">
    <source>
        <dbReference type="ARBA" id="ARBA00022892"/>
    </source>
</evidence>
<feature type="compositionally biased region" description="Low complexity" evidence="8">
    <location>
        <begin position="70"/>
        <end position="87"/>
    </location>
</feature>
<keyword evidence="2 7" id="KW-0813">Transport</keyword>
<sequence>MTIFALIIINKAGGLIYNRTFHEGLNKVSTNDLLVLAGTFHGVHAITARLNPLKHLQGAGGGPGNRNSTSSTAPSAHPGGSSSNSAAAGGGGGGSAGSGMSAQQLYQRPDPPSGLEVLETENFRMQCFATLTGTKFLLFTDTTQANVDLTMRRVYDMYADYVMKNPFYQLEMPVRCDMFDRKLGSYIREINNR</sequence>
<keyword evidence="4 7" id="KW-0931">ER-Golgi transport</keyword>
<feature type="compositionally biased region" description="Gly residues" evidence="8">
    <location>
        <begin position="88"/>
        <end position="97"/>
    </location>
</feature>
<dbReference type="PANTHER" id="PTHR23249:SF15">
    <property type="entry name" value="TRAFFICKING PROTEIN PARTICLE COMPLEX SUBUNIT 4"/>
    <property type="match status" value="1"/>
</dbReference>
<dbReference type="CDD" id="cd14856">
    <property type="entry name" value="TRAPPC4_synbindin"/>
    <property type="match status" value="1"/>
</dbReference>
<evidence type="ECO:0000256" key="8">
    <source>
        <dbReference type="SAM" id="MobiDB-lite"/>
    </source>
</evidence>
<feature type="region of interest" description="Disordered" evidence="8">
    <location>
        <begin position="56"/>
        <end position="114"/>
    </location>
</feature>
<reference evidence="9 10" key="1">
    <citation type="journal article" date="2024" name="Commun. Biol.">
        <title>Comparative genomic analysis of thermophilic fungi reveals convergent evolutionary adaptations and gene losses.</title>
        <authorList>
            <person name="Steindorff A.S."/>
            <person name="Aguilar-Pontes M.V."/>
            <person name="Robinson A.J."/>
            <person name="Andreopoulos B."/>
            <person name="LaButti K."/>
            <person name="Kuo A."/>
            <person name="Mondo S."/>
            <person name="Riley R."/>
            <person name="Otillar R."/>
            <person name="Haridas S."/>
            <person name="Lipzen A."/>
            <person name="Grimwood J."/>
            <person name="Schmutz J."/>
            <person name="Clum A."/>
            <person name="Reid I.D."/>
            <person name="Moisan M.C."/>
            <person name="Butler G."/>
            <person name="Nguyen T.T.M."/>
            <person name="Dewar K."/>
            <person name="Conant G."/>
            <person name="Drula E."/>
            <person name="Henrissat B."/>
            <person name="Hansel C."/>
            <person name="Singer S."/>
            <person name="Hutchinson M.I."/>
            <person name="de Vries R.P."/>
            <person name="Natvig D.O."/>
            <person name="Powell A.J."/>
            <person name="Tsang A."/>
            <person name="Grigoriev I.V."/>
        </authorList>
    </citation>
    <scope>NUCLEOTIDE SEQUENCE [LARGE SCALE GENOMIC DNA]</scope>
    <source>
        <strain evidence="9 10">ATCC 22073</strain>
    </source>
</reference>
<dbReference type="Proteomes" id="UP001600064">
    <property type="component" value="Unassembled WGS sequence"/>
</dbReference>
<evidence type="ECO:0000256" key="5">
    <source>
        <dbReference type="ARBA" id="ARBA00023034"/>
    </source>
</evidence>
<keyword evidence="3 7" id="KW-0256">Endoplasmic reticulum</keyword>
<evidence type="ECO:0000256" key="3">
    <source>
        <dbReference type="ARBA" id="ARBA00022824"/>
    </source>
</evidence>
<dbReference type="Pfam" id="PF04099">
    <property type="entry name" value="Sybindin"/>
    <property type="match status" value="2"/>
</dbReference>
<evidence type="ECO:0000256" key="2">
    <source>
        <dbReference type="ARBA" id="ARBA00022448"/>
    </source>
</evidence>
<name>A0ABR4D8E2_9PEZI</name>
<dbReference type="InterPro" id="IPR011012">
    <property type="entry name" value="Longin-like_dom_sf"/>
</dbReference>
<evidence type="ECO:0000256" key="7">
    <source>
        <dbReference type="RuleBase" id="RU366065"/>
    </source>
</evidence>
<dbReference type="InterPro" id="IPR007233">
    <property type="entry name" value="TRAPPC"/>
</dbReference>